<comment type="caution">
    <text evidence="1">The sequence shown here is derived from an EMBL/GenBank/DDBJ whole genome shotgun (WGS) entry which is preliminary data.</text>
</comment>
<organism evidence="1 2">
    <name type="scientific">Escherichia coli ISC7</name>
    <dbReference type="NCBI Taxonomy" id="1432555"/>
    <lineage>
        <taxon>Bacteria</taxon>
        <taxon>Pseudomonadati</taxon>
        <taxon>Pseudomonadota</taxon>
        <taxon>Gammaproteobacteria</taxon>
        <taxon>Enterobacterales</taxon>
        <taxon>Enterobacteriaceae</taxon>
        <taxon>Escherichia</taxon>
    </lineage>
</organism>
<sequence length="211" mass="23758">MSKHYPGDDSRDQQMEAIAQQLPDDHRILDVAYSALIDLNKACMTGDPQQRHDAVYRFEAYIWKMNGKTFFGCNAGEHEAAHVISEYCRADDGSIPMWGQHGDFIIESFSGMRARVKVEAGCMMGYLSTSFHAVDLNAPFVSETGYRSHFVQLSDVKPGETVDAHVSRVFQSLIDARKKPAFISADFRDRLASEPLPDWLKSLSPPLIERL</sequence>
<accession>W1F8V4</accession>
<evidence type="ECO:0000313" key="1">
    <source>
        <dbReference type="EMBL" id="CDL30083.1"/>
    </source>
</evidence>
<dbReference type="AlphaFoldDB" id="W1F8V4"/>
<evidence type="ECO:0000313" key="2">
    <source>
        <dbReference type="Proteomes" id="UP000019199"/>
    </source>
</evidence>
<proteinExistence type="predicted"/>
<name>W1F8V4_ECOLX</name>
<dbReference type="Proteomes" id="UP000019199">
    <property type="component" value="Unassembled WGS sequence"/>
</dbReference>
<dbReference type="EMBL" id="CBWN010000183">
    <property type="protein sequence ID" value="CDL30083.1"/>
    <property type="molecule type" value="Genomic_DNA"/>
</dbReference>
<protein>
    <submittedName>
        <fullName evidence="1">KlcB protein</fullName>
    </submittedName>
</protein>
<reference evidence="1 2" key="1">
    <citation type="submission" date="2013-10" db="EMBL/GenBank/DDBJ databases">
        <title>Antibiotic resistance diversity of beta-lactamase producers in the General Hospital Vienna.</title>
        <authorList>
            <person name="Barisic I."/>
            <person name="Mitteregger D."/>
            <person name="Hirschl A.M."/>
            <person name="Noehammer C."/>
            <person name="Wiesinger-Mayr H."/>
        </authorList>
    </citation>
    <scope>NUCLEOTIDE SEQUENCE [LARGE SCALE GENOMIC DNA]</scope>
    <source>
        <strain evidence="1 2">ISC7</strain>
    </source>
</reference>